<accession>A0ABP5EXA6</accession>
<protein>
    <recommendedName>
        <fullName evidence="3">Activator of Hsp90 ATPase homolog 1-like protein</fullName>
    </recommendedName>
</protein>
<keyword evidence="2" id="KW-1185">Reference proteome</keyword>
<dbReference type="Proteomes" id="UP001500755">
    <property type="component" value="Unassembled WGS sequence"/>
</dbReference>
<organism evidence="1 2">
    <name type="scientific">Brevibacterium samyangense</name>
    <dbReference type="NCBI Taxonomy" id="366888"/>
    <lineage>
        <taxon>Bacteria</taxon>
        <taxon>Bacillati</taxon>
        <taxon>Actinomycetota</taxon>
        <taxon>Actinomycetes</taxon>
        <taxon>Micrococcales</taxon>
        <taxon>Brevibacteriaceae</taxon>
        <taxon>Brevibacterium</taxon>
    </lineage>
</organism>
<sequence>MSNWGTEQSATEYVRLSSQGDCARRGHPAGEPTDWTFRWTRGNGACFDARMAHIELSEHTFTTSVLEAIEGAPHFTMHWHGVEVTTPDDFPLFASAWRAALASFDPSLPFDMESLCDRVEAFDRLHGELEASDDDGRPLY</sequence>
<proteinExistence type="predicted"/>
<name>A0ABP5EXA6_9MICO</name>
<evidence type="ECO:0000313" key="2">
    <source>
        <dbReference type="Proteomes" id="UP001500755"/>
    </source>
</evidence>
<evidence type="ECO:0000313" key="1">
    <source>
        <dbReference type="EMBL" id="GAA2009487.1"/>
    </source>
</evidence>
<reference evidence="2" key="1">
    <citation type="journal article" date="2019" name="Int. J. Syst. Evol. Microbiol.">
        <title>The Global Catalogue of Microorganisms (GCM) 10K type strain sequencing project: providing services to taxonomists for standard genome sequencing and annotation.</title>
        <authorList>
            <consortium name="The Broad Institute Genomics Platform"/>
            <consortium name="The Broad Institute Genome Sequencing Center for Infectious Disease"/>
            <person name="Wu L."/>
            <person name="Ma J."/>
        </authorList>
    </citation>
    <scope>NUCLEOTIDE SEQUENCE [LARGE SCALE GENOMIC DNA]</scope>
    <source>
        <strain evidence="2">JCM 14546</strain>
    </source>
</reference>
<dbReference type="EMBL" id="BAAANO010000018">
    <property type="protein sequence ID" value="GAA2009487.1"/>
    <property type="molecule type" value="Genomic_DNA"/>
</dbReference>
<comment type="caution">
    <text evidence="1">The sequence shown here is derived from an EMBL/GenBank/DDBJ whole genome shotgun (WGS) entry which is preliminary data.</text>
</comment>
<evidence type="ECO:0008006" key="3">
    <source>
        <dbReference type="Google" id="ProtNLM"/>
    </source>
</evidence>
<gene>
    <name evidence="1" type="ORF">GCM10009755_20350</name>
</gene>